<dbReference type="SUPFAM" id="SSF52172">
    <property type="entry name" value="CheY-like"/>
    <property type="match status" value="1"/>
</dbReference>
<feature type="modified residue" description="4-aspartylphosphate" evidence="3">
    <location>
        <position position="54"/>
    </location>
</feature>
<comment type="caution">
    <text evidence="6">The sequence shown here is derived from an EMBL/GenBank/DDBJ whole genome shotgun (WGS) entry which is preliminary data.</text>
</comment>
<dbReference type="GO" id="GO:0006355">
    <property type="term" value="P:regulation of DNA-templated transcription"/>
    <property type="evidence" value="ECO:0007669"/>
    <property type="project" value="InterPro"/>
</dbReference>
<dbReference type="InterPro" id="IPR039420">
    <property type="entry name" value="WalR-like"/>
</dbReference>
<keyword evidence="1 3" id="KW-0597">Phosphoprotein</keyword>
<dbReference type="PANTHER" id="PTHR43214">
    <property type="entry name" value="TWO-COMPONENT RESPONSE REGULATOR"/>
    <property type="match status" value="1"/>
</dbReference>
<dbReference type="InterPro" id="IPR000792">
    <property type="entry name" value="Tscrpt_reg_LuxR_C"/>
</dbReference>
<keyword evidence="7" id="KW-1185">Reference proteome</keyword>
<dbReference type="GO" id="GO:0003677">
    <property type="term" value="F:DNA binding"/>
    <property type="evidence" value="ECO:0007669"/>
    <property type="project" value="UniProtKB-KW"/>
</dbReference>
<accession>A0A7X0JWT0</accession>
<feature type="domain" description="Response regulatory" evidence="5">
    <location>
        <begin position="3"/>
        <end position="119"/>
    </location>
</feature>
<dbReference type="Gene3D" id="3.40.50.2300">
    <property type="match status" value="1"/>
</dbReference>
<dbReference type="PROSITE" id="PS50110">
    <property type="entry name" value="RESPONSE_REGULATORY"/>
    <property type="match status" value="1"/>
</dbReference>
<dbReference type="CDD" id="cd06170">
    <property type="entry name" value="LuxR_C_like"/>
    <property type="match status" value="1"/>
</dbReference>
<name>A0A7X0JWT0_9GAMM</name>
<reference evidence="6 7" key="1">
    <citation type="submission" date="2020-08" db="EMBL/GenBank/DDBJ databases">
        <title>Genomic Encyclopedia of Type Strains, Phase IV (KMG-IV): sequencing the most valuable type-strain genomes for metagenomic binning, comparative biology and taxonomic classification.</title>
        <authorList>
            <person name="Goeker M."/>
        </authorList>
    </citation>
    <scope>NUCLEOTIDE SEQUENCE [LARGE SCALE GENOMIC DNA]</scope>
    <source>
        <strain evidence="6 7">DSM 22368</strain>
    </source>
</reference>
<evidence type="ECO:0000256" key="2">
    <source>
        <dbReference type="ARBA" id="ARBA00023125"/>
    </source>
</evidence>
<proteinExistence type="predicted"/>
<dbReference type="InterPro" id="IPR058245">
    <property type="entry name" value="NreC/VraR/RcsB-like_REC"/>
</dbReference>
<dbReference type="PRINTS" id="PR00038">
    <property type="entry name" value="HTHLUXR"/>
</dbReference>
<dbReference type="InterPro" id="IPR016032">
    <property type="entry name" value="Sig_transdc_resp-reg_C-effctor"/>
</dbReference>
<evidence type="ECO:0000313" key="7">
    <source>
        <dbReference type="Proteomes" id="UP000528457"/>
    </source>
</evidence>
<dbReference type="InterPro" id="IPR001789">
    <property type="entry name" value="Sig_transdc_resp-reg_receiver"/>
</dbReference>
<dbReference type="CDD" id="cd17535">
    <property type="entry name" value="REC_NarL-like"/>
    <property type="match status" value="1"/>
</dbReference>
<dbReference type="Proteomes" id="UP000528457">
    <property type="component" value="Unassembled WGS sequence"/>
</dbReference>
<evidence type="ECO:0000256" key="3">
    <source>
        <dbReference type="PROSITE-ProRule" id="PRU00169"/>
    </source>
</evidence>
<dbReference type="Pfam" id="PF00196">
    <property type="entry name" value="GerE"/>
    <property type="match status" value="1"/>
</dbReference>
<dbReference type="InterPro" id="IPR011006">
    <property type="entry name" value="CheY-like_superfamily"/>
</dbReference>
<protein>
    <submittedName>
        <fullName evidence="6">DNA-binding NarL/FixJ family response regulator</fullName>
    </submittedName>
</protein>
<dbReference type="EMBL" id="JACHHT010000004">
    <property type="protein sequence ID" value="MBB6523685.1"/>
    <property type="molecule type" value="Genomic_DNA"/>
</dbReference>
<gene>
    <name evidence="6" type="ORF">HNR48_003999</name>
</gene>
<dbReference type="AlphaFoldDB" id="A0A7X0JWT0"/>
<sequence>MISIALVDDQALIREGVSRLLQLNEHFEMSWEASNGQEALDKLSEQPVDIIISDIRMPKMDGIAFVQALRDKGDNTAILMLTTFDEHQLFIQALRAGANGFLLKDVSLEKLHKAVETVAGGGFLAEPELLQNDALQSIDDEQLSRPLLLEELNDKERQILRYIAAGFSNKEIAGAVFLSEGTVKNHISTILQKMEARDRTQAVVKALRWKLLD</sequence>
<dbReference type="RefSeq" id="WP_166843310.1">
    <property type="nucleotide sequence ID" value="NZ_JAAONY010000004.1"/>
</dbReference>
<dbReference type="GO" id="GO:0000160">
    <property type="term" value="P:phosphorelay signal transduction system"/>
    <property type="evidence" value="ECO:0007669"/>
    <property type="project" value="InterPro"/>
</dbReference>
<dbReference type="InParanoid" id="A0A7X0JWT0"/>
<dbReference type="SMART" id="SM00421">
    <property type="entry name" value="HTH_LUXR"/>
    <property type="match status" value="1"/>
</dbReference>
<dbReference type="SUPFAM" id="SSF46894">
    <property type="entry name" value="C-terminal effector domain of the bipartite response regulators"/>
    <property type="match status" value="1"/>
</dbReference>
<dbReference type="SMART" id="SM00448">
    <property type="entry name" value="REC"/>
    <property type="match status" value="1"/>
</dbReference>
<dbReference type="PROSITE" id="PS50043">
    <property type="entry name" value="HTH_LUXR_2"/>
    <property type="match status" value="1"/>
</dbReference>
<evidence type="ECO:0000313" key="6">
    <source>
        <dbReference type="EMBL" id="MBB6523685.1"/>
    </source>
</evidence>
<evidence type="ECO:0000259" key="4">
    <source>
        <dbReference type="PROSITE" id="PS50043"/>
    </source>
</evidence>
<evidence type="ECO:0000259" key="5">
    <source>
        <dbReference type="PROSITE" id="PS50110"/>
    </source>
</evidence>
<keyword evidence="2 6" id="KW-0238">DNA-binding</keyword>
<organism evidence="6 7">
    <name type="scientific">Pseudoteredinibacter isoporae</name>
    <dbReference type="NCBI Taxonomy" id="570281"/>
    <lineage>
        <taxon>Bacteria</taxon>
        <taxon>Pseudomonadati</taxon>
        <taxon>Pseudomonadota</taxon>
        <taxon>Gammaproteobacteria</taxon>
        <taxon>Cellvibrionales</taxon>
        <taxon>Cellvibrionaceae</taxon>
        <taxon>Pseudoteredinibacter</taxon>
    </lineage>
</organism>
<evidence type="ECO:0000256" key="1">
    <source>
        <dbReference type="ARBA" id="ARBA00022553"/>
    </source>
</evidence>
<dbReference type="Pfam" id="PF00072">
    <property type="entry name" value="Response_reg"/>
    <property type="match status" value="1"/>
</dbReference>
<feature type="domain" description="HTH luxR-type" evidence="4">
    <location>
        <begin position="145"/>
        <end position="210"/>
    </location>
</feature>
<dbReference type="PANTHER" id="PTHR43214:SF40">
    <property type="entry name" value="TRANSCRIPTIONAL REGULATORY PROTEIN LNRK"/>
    <property type="match status" value="1"/>
</dbReference>
<dbReference type="FunCoup" id="A0A7X0JWT0">
    <property type="interactions" value="441"/>
</dbReference>